<dbReference type="EMBL" id="QFFZ01000002">
    <property type="protein sequence ID" value="TEB13394.1"/>
    <property type="molecule type" value="Genomic_DNA"/>
</dbReference>
<organism evidence="1 2">
    <name type="scientific">Pelotomaculum propionicicum</name>
    <dbReference type="NCBI Taxonomy" id="258475"/>
    <lineage>
        <taxon>Bacteria</taxon>
        <taxon>Bacillati</taxon>
        <taxon>Bacillota</taxon>
        <taxon>Clostridia</taxon>
        <taxon>Eubacteriales</taxon>
        <taxon>Desulfotomaculaceae</taxon>
        <taxon>Pelotomaculum</taxon>
    </lineage>
</organism>
<dbReference type="Proteomes" id="UP000297597">
    <property type="component" value="Unassembled WGS sequence"/>
</dbReference>
<gene>
    <name evidence="1" type="ORF">Pmgp_00288</name>
</gene>
<name>A0A4Y7RWN2_9FIRM</name>
<protein>
    <submittedName>
        <fullName evidence="1">Uncharacterized protein</fullName>
    </submittedName>
</protein>
<comment type="caution">
    <text evidence="1">The sequence shown here is derived from an EMBL/GenBank/DDBJ whole genome shotgun (WGS) entry which is preliminary data.</text>
</comment>
<accession>A0A4Y7RWN2</accession>
<proteinExistence type="predicted"/>
<dbReference type="AlphaFoldDB" id="A0A4Y7RWN2"/>
<evidence type="ECO:0000313" key="2">
    <source>
        <dbReference type="Proteomes" id="UP000297597"/>
    </source>
</evidence>
<evidence type="ECO:0000313" key="1">
    <source>
        <dbReference type="EMBL" id="TEB13394.1"/>
    </source>
</evidence>
<reference evidence="1 2" key="1">
    <citation type="journal article" date="2018" name="Environ. Microbiol.">
        <title>Novel energy conservation strategies and behaviour of Pelotomaculum schinkii driving syntrophic propionate catabolism.</title>
        <authorList>
            <person name="Hidalgo-Ahumada C.A.P."/>
            <person name="Nobu M.K."/>
            <person name="Narihiro T."/>
            <person name="Tamaki H."/>
            <person name="Liu W.T."/>
            <person name="Kamagata Y."/>
            <person name="Stams A.J.M."/>
            <person name="Imachi H."/>
            <person name="Sousa D.Z."/>
        </authorList>
    </citation>
    <scope>NUCLEOTIDE SEQUENCE [LARGE SCALE GENOMIC DNA]</scope>
    <source>
        <strain evidence="1 2">MGP</strain>
    </source>
</reference>
<keyword evidence="2" id="KW-1185">Reference proteome</keyword>
<sequence>MRRYIEIQLVKFRLLLGERRCQTARRLKQIRDVFNTVTVAI</sequence>
<dbReference type="RefSeq" id="WP_282432855.1">
    <property type="nucleotide sequence ID" value="NZ_QFFZ01000002.1"/>
</dbReference>